<evidence type="ECO:0000256" key="7">
    <source>
        <dbReference type="ARBA" id="ARBA00023004"/>
    </source>
</evidence>
<feature type="binding site" description="covalent" evidence="9">
    <location>
        <position position="57"/>
    </location>
    <ligand>
        <name>heme c</name>
        <dbReference type="ChEBI" id="CHEBI:61717"/>
        <label>1</label>
    </ligand>
</feature>
<feature type="binding site" description="covalent" evidence="9">
    <location>
        <position position="60"/>
    </location>
    <ligand>
        <name>heme c</name>
        <dbReference type="ChEBI" id="CHEBI:61717"/>
        <label>1</label>
    </ligand>
</feature>
<dbReference type="InterPro" id="IPR036909">
    <property type="entry name" value="Cyt_c-like_dom_sf"/>
</dbReference>
<dbReference type="GO" id="GO:0020037">
    <property type="term" value="F:heme binding"/>
    <property type="evidence" value="ECO:0007669"/>
    <property type="project" value="InterPro"/>
</dbReference>
<comment type="cofactor">
    <cofactor evidence="9">
        <name>heme c</name>
        <dbReference type="ChEBI" id="CHEBI:61717"/>
    </cofactor>
    <text evidence="9">Binds 3 heme c groups covalently per subunit.</text>
</comment>
<dbReference type="SUPFAM" id="SSF46626">
    <property type="entry name" value="Cytochrome c"/>
    <property type="match status" value="3"/>
</dbReference>
<dbReference type="STRING" id="676599.ARC20_13765"/>
<evidence type="ECO:0000256" key="2">
    <source>
        <dbReference type="ARBA" id="ARBA00022475"/>
    </source>
</evidence>
<feature type="binding site" description="axial binding residue" evidence="10">
    <location>
        <position position="61"/>
    </location>
    <ligand>
        <name>heme c</name>
        <dbReference type="ChEBI" id="CHEBI:61717"/>
        <label>1</label>
    </ligand>
    <ligandPart>
        <name>Fe</name>
        <dbReference type="ChEBI" id="CHEBI:18248"/>
    </ligandPart>
</feature>
<keyword evidence="5" id="KW-0732">Signal</keyword>
<evidence type="ECO:0000313" key="14">
    <source>
        <dbReference type="Proteomes" id="UP000051802"/>
    </source>
</evidence>
<dbReference type="GO" id="GO:0016614">
    <property type="term" value="F:oxidoreductase activity, acting on CH-OH group of donors"/>
    <property type="evidence" value="ECO:0007669"/>
    <property type="project" value="InterPro"/>
</dbReference>
<feature type="binding site" description="covalent" evidence="9">
    <location>
        <position position="340"/>
    </location>
    <ligand>
        <name>heme c</name>
        <dbReference type="ChEBI" id="CHEBI:61717"/>
        <label>3</label>
    </ligand>
</feature>
<reference evidence="13 14" key="1">
    <citation type="submission" date="2015-10" db="EMBL/GenBank/DDBJ databases">
        <title>Genome sequencing and analysis of members of genus Stenotrophomonas.</title>
        <authorList>
            <person name="Patil P.P."/>
            <person name="Midha S."/>
            <person name="Patil P.B."/>
        </authorList>
    </citation>
    <scope>NUCLEOTIDE SEQUENCE [LARGE SCALE GENOMIC DNA]</scope>
    <source>
        <strain evidence="13 14">JCM 16536</strain>
    </source>
</reference>
<accession>A0A0R0A2E4</accession>
<evidence type="ECO:0000256" key="10">
    <source>
        <dbReference type="PIRSR" id="PIRSR000018-51"/>
    </source>
</evidence>
<dbReference type="OrthoDB" id="9811281at2"/>
<keyword evidence="2" id="KW-1003">Cell membrane</keyword>
<protein>
    <submittedName>
        <fullName evidence="13">Aldehyde dehydrogenase</fullName>
    </submittedName>
</protein>
<keyword evidence="6" id="KW-0677">Repeat</keyword>
<dbReference type="PANTHER" id="PTHR35008:SF8">
    <property type="entry name" value="ALCOHOL DEHYDROGENASE CYTOCHROME C SUBUNIT"/>
    <property type="match status" value="1"/>
</dbReference>
<evidence type="ECO:0000256" key="5">
    <source>
        <dbReference type="ARBA" id="ARBA00022729"/>
    </source>
</evidence>
<evidence type="ECO:0000313" key="13">
    <source>
        <dbReference type="EMBL" id="KRG39359.1"/>
    </source>
</evidence>
<feature type="region of interest" description="Disordered" evidence="11">
    <location>
        <begin position="412"/>
        <end position="444"/>
    </location>
</feature>
<evidence type="ECO:0000256" key="4">
    <source>
        <dbReference type="ARBA" id="ARBA00022723"/>
    </source>
</evidence>
<dbReference type="PIRSF" id="PIRSF000018">
    <property type="entry name" value="Mb_ADH_cyt_c"/>
    <property type="match status" value="1"/>
</dbReference>
<evidence type="ECO:0000256" key="6">
    <source>
        <dbReference type="ARBA" id="ARBA00022737"/>
    </source>
</evidence>
<evidence type="ECO:0000256" key="3">
    <source>
        <dbReference type="ARBA" id="ARBA00022617"/>
    </source>
</evidence>
<feature type="binding site" description="axial binding residue" evidence="10">
    <location>
        <position position="207"/>
    </location>
    <ligand>
        <name>heme c</name>
        <dbReference type="ChEBI" id="CHEBI:61717"/>
        <label>2</label>
    </ligand>
    <ligandPart>
        <name>Fe</name>
        <dbReference type="ChEBI" id="CHEBI:18248"/>
    </ligandPart>
</feature>
<keyword evidence="4 10" id="KW-0479">Metal-binding</keyword>
<feature type="domain" description="Cytochrome c" evidence="12">
    <location>
        <begin position="188"/>
        <end position="297"/>
    </location>
</feature>
<dbReference type="AlphaFoldDB" id="A0A0R0A2E4"/>
<keyword evidence="7 10" id="KW-0408">Iron</keyword>
<dbReference type="Gene3D" id="1.10.760.10">
    <property type="entry name" value="Cytochrome c-like domain"/>
    <property type="match status" value="3"/>
</dbReference>
<evidence type="ECO:0000256" key="11">
    <source>
        <dbReference type="SAM" id="MobiDB-lite"/>
    </source>
</evidence>
<name>A0A0R0A2E4_9GAMM</name>
<dbReference type="GO" id="GO:0009055">
    <property type="term" value="F:electron transfer activity"/>
    <property type="evidence" value="ECO:0007669"/>
    <property type="project" value="InterPro"/>
</dbReference>
<feature type="binding site" description="axial binding residue" evidence="10">
    <location>
        <position position="341"/>
    </location>
    <ligand>
        <name>heme c</name>
        <dbReference type="ChEBI" id="CHEBI:61717"/>
        <label>3</label>
    </ligand>
    <ligandPart>
        <name>Fe</name>
        <dbReference type="ChEBI" id="CHEBI:18248"/>
    </ligandPart>
</feature>
<dbReference type="InterPro" id="IPR009056">
    <property type="entry name" value="Cyt_c-like_dom"/>
</dbReference>
<dbReference type="GO" id="GO:0005886">
    <property type="term" value="C:plasma membrane"/>
    <property type="evidence" value="ECO:0007669"/>
    <property type="project" value="UniProtKB-SubCell"/>
</dbReference>
<keyword evidence="3 9" id="KW-0349">Heme</keyword>
<sequence>MVKRFFLFLLALVVLGFAGVYVLAWRPSIKAIDPPAAGSFDPALVKRGEMLAGAGYCATCHTAKGGARYAGNYPMRTDFGTIWSSNITPDAETGIGRWSEEAFVRAMRKGVSREGHQLFPAFPYQHFELVSDDDLHALYAYLMQQPPVRQAQRKPDVPFPLSWRPLQAGWKLLFVREGQFGPVTGKDAQWNRGAYLAEGLGHCSACHSPRNRLGAERSGDARYAGAAIDQWYAPPLDGRNHAPVPWSEEELFAYLRHGATQLHGTAAGPMSPVVHDGLARLPDEDVRAIAAYFADRFGTRGKQVAPPQAALARMQQANRIGTAQQTDPGANLYNAACSSCHYNNGPMPLLVRPELGFNSALTADDPSTLIQIILHGIGVDEGLPGQMMPGFSHSFSNAQVAALAAWLRRTRTDRPPWPDLEQQVAKLREEPSSGTQSGQTGAHP</sequence>
<feature type="binding site" description="covalent" evidence="9">
    <location>
        <position position="337"/>
    </location>
    <ligand>
        <name>heme c</name>
        <dbReference type="ChEBI" id="CHEBI:61717"/>
        <label>3</label>
    </ligand>
</feature>
<dbReference type="Pfam" id="PF00034">
    <property type="entry name" value="Cytochrom_C"/>
    <property type="match status" value="1"/>
</dbReference>
<keyword evidence="14" id="KW-1185">Reference proteome</keyword>
<dbReference type="PANTHER" id="PTHR35008">
    <property type="entry name" value="BLL4482 PROTEIN-RELATED"/>
    <property type="match status" value="1"/>
</dbReference>
<feature type="binding site" description="covalent" evidence="9">
    <location>
        <position position="203"/>
    </location>
    <ligand>
        <name>heme c</name>
        <dbReference type="ChEBI" id="CHEBI:61717"/>
        <label>2</label>
    </ligand>
</feature>
<comment type="subcellular location">
    <subcellularLocation>
        <location evidence="1">Cell membrane</location>
    </subcellularLocation>
</comment>
<evidence type="ECO:0000259" key="12">
    <source>
        <dbReference type="PROSITE" id="PS51007"/>
    </source>
</evidence>
<evidence type="ECO:0000256" key="9">
    <source>
        <dbReference type="PIRSR" id="PIRSR000018-50"/>
    </source>
</evidence>
<dbReference type="EMBL" id="LLXU01000107">
    <property type="protein sequence ID" value="KRG39359.1"/>
    <property type="molecule type" value="Genomic_DNA"/>
</dbReference>
<proteinExistence type="predicted"/>
<organism evidence="13 14">
    <name type="scientific">Stenotrophomonas panacihumi</name>
    <dbReference type="NCBI Taxonomy" id="676599"/>
    <lineage>
        <taxon>Bacteria</taxon>
        <taxon>Pseudomonadati</taxon>
        <taxon>Pseudomonadota</taxon>
        <taxon>Gammaproteobacteria</taxon>
        <taxon>Lysobacterales</taxon>
        <taxon>Lysobacteraceae</taxon>
        <taxon>Stenotrophomonas</taxon>
    </lineage>
</organism>
<evidence type="ECO:0000256" key="8">
    <source>
        <dbReference type="ARBA" id="ARBA00023136"/>
    </source>
</evidence>
<feature type="binding site" description="covalent" evidence="9">
    <location>
        <position position="206"/>
    </location>
    <ligand>
        <name>heme c</name>
        <dbReference type="ChEBI" id="CHEBI:61717"/>
        <label>2</label>
    </ligand>
</feature>
<evidence type="ECO:0000256" key="1">
    <source>
        <dbReference type="ARBA" id="ARBA00004236"/>
    </source>
</evidence>
<feature type="compositionally biased region" description="Polar residues" evidence="11">
    <location>
        <begin position="432"/>
        <end position="444"/>
    </location>
</feature>
<gene>
    <name evidence="13" type="ORF">ARC20_13765</name>
</gene>
<dbReference type="GO" id="GO:0005506">
    <property type="term" value="F:iron ion binding"/>
    <property type="evidence" value="ECO:0007669"/>
    <property type="project" value="InterPro"/>
</dbReference>
<dbReference type="PROSITE" id="PS51007">
    <property type="entry name" value="CYTC"/>
    <property type="match status" value="3"/>
</dbReference>
<comment type="caution">
    <text evidence="13">The sequence shown here is derived from an EMBL/GenBank/DDBJ whole genome shotgun (WGS) entry which is preliminary data.</text>
</comment>
<feature type="domain" description="Cytochrome c" evidence="12">
    <location>
        <begin position="324"/>
        <end position="411"/>
    </location>
</feature>
<dbReference type="InterPro" id="IPR051459">
    <property type="entry name" value="Cytochrome_c-type_DH"/>
</dbReference>
<dbReference type="InterPro" id="IPR014353">
    <property type="entry name" value="Membr-bd_ADH_cyt_c"/>
</dbReference>
<dbReference type="Pfam" id="PF13442">
    <property type="entry name" value="Cytochrome_CBB3"/>
    <property type="match status" value="2"/>
</dbReference>
<dbReference type="Proteomes" id="UP000051802">
    <property type="component" value="Unassembled WGS sequence"/>
</dbReference>
<keyword evidence="8" id="KW-0472">Membrane</keyword>
<feature type="domain" description="Cytochrome c" evidence="12">
    <location>
        <begin position="43"/>
        <end position="146"/>
    </location>
</feature>